<dbReference type="GO" id="GO:0009424">
    <property type="term" value="C:bacterial-type flagellum hook"/>
    <property type="evidence" value="ECO:0007669"/>
    <property type="project" value="UniProtKB-UniRule"/>
</dbReference>
<name>A4BUD0_9GAMM</name>
<feature type="domain" description="Flagellar hook-associated protein 2 N-terminal" evidence="6">
    <location>
        <begin position="11"/>
        <end position="108"/>
    </location>
</feature>
<dbReference type="PANTHER" id="PTHR30288:SF0">
    <property type="entry name" value="FLAGELLAR HOOK-ASSOCIATED PROTEIN 2"/>
    <property type="match status" value="1"/>
</dbReference>
<proteinExistence type="inferred from homology"/>
<protein>
    <recommendedName>
        <fullName evidence="5">Flagellar hook-associated protein 2</fullName>
        <shortName evidence="5">HAP2</shortName>
    </recommendedName>
    <alternativeName>
        <fullName evidence="5">Flagellar cap protein</fullName>
    </alternativeName>
</protein>
<dbReference type="GO" id="GO:0005576">
    <property type="term" value="C:extracellular region"/>
    <property type="evidence" value="ECO:0007669"/>
    <property type="project" value="UniProtKB-SubCell"/>
</dbReference>
<evidence type="ECO:0000256" key="4">
    <source>
        <dbReference type="ARBA" id="ARBA00023143"/>
    </source>
</evidence>
<comment type="function">
    <text evidence="5">Required for morphogenesis and for the elongation of the flagellar filament by facilitating polymerization of the flagellin monomers at the tip of growing filament. Forms a capping structure, which prevents flagellin subunits (transported through the central channel of the flagellum) from leaking out without polymerization at the distal end.</text>
</comment>
<dbReference type="STRING" id="314278.NB231_01968"/>
<organism evidence="8 9">
    <name type="scientific">Nitrococcus mobilis Nb-231</name>
    <dbReference type="NCBI Taxonomy" id="314278"/>
    <lineage>
        <taxon>Bacteria</taxon>
        <taxon>Pseudomonadati</taxon>
        <taxon>Pseudomonadota</taxon>
        <taxon>Gammaproteobacteria</taxon>
        <taxon>Chromatiales</taxon>
        <taxon>Ectothiorhodospiraceae</taxon>
        <taxon>Nitrococcus</taxon>
    </lineage>
</organism>
<evidence type="ECO:0000256" key="3">
    <source>
        <dbReference type="ARBA" id="ARBA00023054"/>
    </source>
</evidence>
<keyword evidence="8" id="KW-0282">Flagellum</keyword>
<evidence type="ECO:0000313" key="8">
    <source>
        <dbReference type="EMBL" id="EAR20644.1"/>
    </source>
</evidence>
<dbReference type="GO" id="GO:0007155">
    <property type="term" value="P:cell adhesion"/>
    <property type="evidence" value="ECO:0007669"/>
    <property type="project" value="InterPro"/>
</dbReference>
<dbReference type="RefSeq" id="WP_004999297.1">
    <property type="nucleotide sequence ID" value="NZ_CH672427.1"/>
</dbReference>
<evidence type="ECO:0000259" key="7">
    <source>
        <dbReference type="Pfam" id="PF07195"/>
    </source>
</evidence>
<evidence type="ECO:0000256" key="5">
    <source>
        <dbReference type="RuleBase" id="RU362066"/>
    </source>
</evidence>
<dbReference type="AlphaFoldDB" id="A4BUD0"/>
<accession>A4BUD0</accession>
<dbReference type="Pfam" id="PF02465">
    <property type="entry name" value="FliD_N"/>
    <property type="match status" value="1"/>
</dbReference>
<evidence type="ECO:0000256" key="1">
    <source>
        <dbReference type="ARBA" id="ARBA00009764"/>
    </source>
</evidence>
<dbReference type="GO" id="GO:0071973">
    <property type="term" value="P:bacterial-type flagellum-dependent cell motility"/>
    <property type="evidence" value="ECO:0007669"/>
    <property type="project" value="TreeGrafter"/>
</dbReference>
<dbReference type="Proteomes" id="UP000003374">
    <property type="component" value="Unassembled WGS sequence"/>
</dbReference>
<dbReference type="Pfam" id="PF07195">
    <property type="entry name" value="FliD_C"/>
    <property type="match status" value="1"/>
</dbReference>
<reference evidence="8 9" key="1">
    <citation type="submission" date="2006-02" db="EMBL/GenBank/DDBJ databases">
        <authorList>
            <person name="Waterbury J."/>
            <person name="Ferriera S."/>
            <person name="Johnson J."/>
            <person name="Kravitz S."/>
            <person name="Halpern A."/>
            <person name="Remington K."/>
            <person name="Beeson K."/>
            <person name="Tran B."/>
            <person name="Rogers Y.-H."/>
            <person name="Friedman R."/>
            <person name="Venter J.C."/>
        </authorList>
    </citation>
    <scope>NUCLEOTIDE SEQUENCE [LARGE SCALE GENOMIC DNA]</scope>
    <source>
        <strain evidence="8 9">Nb-231</strain>
    </source>
</reference>
<dbReference type="InterPro" id="IPR040026">
    <property type="entry name" value="FliD"/>
</dbReference>
<dbReference type="eggNOG" id="COG1345">
    <property type="taxonomic scope" value="Bacteria"/>
</dbReference>
<evidence type="ECO:0000313" key="9">
    <source>
        <dbReference type="Proteomes" id="UP000003374"/>
    </source>
</evidence>
<keyword evidence="8" id="KW-0969">Cilium</keyword>
<gene>
    <name evidence="8" type="ORF">NB231_01968</name>
</gene>
<evidence type="ECO:0000259" key="6">
    <source>
        <dbReference type="Pfam" id="PF02465"/>
    </source>
</evidence>
<dbReference type="GO" id="GO:0009421">
    <property type="term" value="C:bacterial-type flagellum filament cap"/>
    <property type="evidence" value="ECO:0007669"/>
    <property type="project" value="InterPro"/>
</dbReference>
<dbReference type="OrthoDB" id="5980200at2"/>
<keyword evidence="9" id="KW-1185">Reference proteome</keyword>
<feature type="domain" description="Flagellar hook-associated protein 2 C-terminal" evidence="7">
    <location>
        <begin position="240"/>
        <end position="657"/>
    </location>
</feature>
<dbReference type="InterPro" id="IPR010809">
    <property type="entry name" value="FliD_C"/>
</dbReference>
<keyword evidence="4 5" id="KW-0975">Bacterial flagellum</keyword>
<comment type="caution">
    <text evidence="8">The sequence shown here is derived from an EMBL/GenBank/DDBJ whole genome shotgun (WGS) entry which is preliminary data.</text>
</comment>
<dbReference type="PANTHER" id="PTHR30288">
    <property type="entry name" value="FLAGELLAR CAP/ASSEMBLY PROTEIN FLID"/>
    <property type="match status" value="1"/>
</dbReference>
<keyword evidence="5" id="KW-0964">Secreted</keyword>
<sequence length="682" mass="69727">MAGISSLGIGSGLDIGGLVDKLVAAEQAPVQNRLNRREAQVQAELSAYGNLKSALSGFQDKVQGLSQASDFRVLKATSSNSEAVAVSASSAATVGRLDLEVNQLAQSQAVASAAFATSATPVGSGTLTLRFGTVTTDVDGAVNGFKQNPDKAVATIDIPAAVNSLAGIRDAINNADAGVSASIINDGVGERLIFNTTDTGATNGFVIEVADDDGNNTDAAGLSQLAFNTSATQSQQARAGQDAQLIVNGLAVSRASNQITDLIEGLTLSVQATTTSAARIDVTQDTDTVKEKIQGFVDAFNQLRQQISQLTSFDAEKKQGGVLQGDATVRGIDSRLFRLTTSEIPGLSGRAIRSLADLGITTASDGTLAIDDAKLSGALEAHFDEVGALFGIGGLADGSGFRYVGNTDATRAGEYAVAVTRLAQQASIQGAGIAPPTSEAPLVIDASNDTLQLTVNGVTSESIQLTHGSYTSGSDAAAELQARINGDANLKEAGARVSVAFSGDAFLIASSRYGSESTVTLNSVATNTPSSLGFSSGQTGTGADVEGTIDGAAALGSGRLLAAQEGRADGLKIEITGQSTGPLGTLTFTRGLSDQIDTTLGVYLNGDGLLDSLTESLSERIDAIGEDRDQLAARMEQVRQRYLNQFNAMDALVAQLNTTASFLDNQLPGLERLAQSGGTSGG</sequence>
<comment type="subcellular location">
    <subcellularLocation>
        <location evidence="5">Secreted</location>
    </subcellularLocation>
    <subcellularLocation>
        <location evidence="5">Bacterial flagellum</location>
    </subcellularLocation>
</comment>
<comment type="similarity">
    <text evidence="1 5">Belongs to the FliD family.</text>
</comment>
<comment type="subunit">
    <text evidence="2 5">Homopentamer.</text>
</comment>
<keyword evidence="8" id="KW-0966">Cell projection</keyword>
<evidence type="ECO:0000256" key="2">
    <source>
        <dbReference type="ARBA" id="ARBA00011255"/>
    </source>
</evidence>
<dbReference type="EMBL" id="AAOF01000018">
    <property type="protein sequence ID" value="EAR20644.1"/>
    <property type="molecule type" value="Genomic_DNA"/>
</dbReference>
<dbReference type="InterPro" id="IPR003481">
    <property type="entry name" value="FliD_N"/>
</dbReference>
<dbReference type="HOGENOM" id="CLU_015182_6_0_6"/>
<keyword evidence="3" id="KW-0175">Coiled coil</keyword>